<comment type="caution">
    <text evidence="2">The sequence shown here is derived from an EMBL/GenBank/DDBJ whole genome shotgun (WGS) entry which is preliminary data.</text>
</comment>
<evidence type="ECO:0000313" key="3">
    <source>
        <dbReference type="Proteomes" id="UP000887104"/>
    </source>
</evidence>
<reference evidence="2" key="1">
    <citation type="submission" date="2021-05" db="EMBL/GenBank/DDBJ databases">
        <title>Molecular characterization for Shewanella algae harboring chromosomal blaOXA-55-like strains isolated from clinical and environment sample.</title>
        <authorList>
            <person name="Ohama Y."/>
            <person name="Aoki K."/>
            <person name="Harada S."/>
            <person name="Moriya K."/>
            <person name="Ishii Y."/>
            <person name="Tateda K."/>
        </authorList>
    </citation>
    <scope>NUCLEOTIDE SEQUENCE</scope>
    <source>
        <strain evidence="2">JCM 11563</strain>
    </source>
</reference>
<gene>
    <name evidence="2" type="ORF">TUM4438_40480</name>
</gene>
<dbReference type="RefSeq" id="WP_220783013.1">
    <property type="nucleotide sequence ID" value="NZ_BPEY01000111.1"/>
</dbReference>
<evidence type="ECO:0000313" key="2">
    <source>
        <dbReference type="EMBL" id="GIU51308.1"/>
    </source>
</evidence>
<sequence length="66" mass="7448">MTKPTPQAQEFIYSRTHGRPKAITDPKPKPKEVLYYAKARAGVGEHLERVALARELGIPLSELEDF</sequence>
<accession>A0ABQ4PQC6</accession>
<organism evidence="2 3">
    <name type="scientific">Shewanella sairae</name>
    <dbReference type="NCBI Taxonomy" id="190310"/>
    <lineage>
        <taxon>Bacteria</taxon>
        <taxon>Pseudomonadati</taxon>
        <taxon>Pseudomonadota</taxon>
        <taxon>Gammaproteobacteria</taxon>
        <taxon>Alteromonadales</taxon>
        <taxon>Shewanellaceae</taxon>
        <taxon>Shewanella</taxon>
    </lineage>
</organism>
<name>A0ABQ4PQC6_9GAMM</name>
<dbReference type="Proteomes" id="UP000887104">
    <property type="component" value="Unassembled WGS sequence"/>
</dbReference>
<evidence type="ECO:0000256" key="1">
    <source>
        <dbReference type="SAM" id="MobiDB-lite"/>
    </source>
</evidence>
<keyword evidence="3" id="KW-1185">Reference proteome</keyword>
<proteinExistence type="predicted"/>
<dbReference type="EMBL" id="BPEY01000111">
    <property type="protein sequence ID" value="GIU51308.1"/>
    <property type="molecule type" value="Genomic_DNA"/>
</dbReference>
<feature type="region of interest" description="Disordered" evidence="1">
    <location>
        <begin position="1"/>
        <end position="28"/>
    </location>
</feature>
<protein>
    <submittedName>
        <fullName evidence="2">Uncharacterized protein</fullName>
    </submittedName>
</protein>